<protein>
    <submittedName>
        <fullName evidence="3">Hypothetical_protein</fullName>
    </submittedName>
</protein>
<accession>A0AA86P5L0</accession>
<feature type="transmembrane region" description="Helical" evidence="1">
    <location>
        <begin position="40"/>
        <end position="62"/>
    </location>
</feature>
<dbReference type="EMBL" id="CAXDID020001131">
    <property type="protein sequence ID" value="CAL6116949.1"/>
    <property type="molecule type" value="Genomic_DNA"/>
</dbReference>
<feature type="transmembrane region" description="Helical" evidence="1">
    <location>
        <begin position="102"/>
        <end position="126"/>
    </location>
</feature>
<organism evidence="2">
    <name type="scientific">Hexamita inflata</name>
    <dbReference type="NCBI Taxonomy" id="28002"/>
    <lineage>
        <taxon>Eukaryota</taxon>
        <taxon>Metamonada</taxon>
        <taxon>Diplomonadida</taxon>
        <taxon>Hexamitidae</taxon>
        <taxon>Hexamitinae</taxon>
        <taxon>Hexamita</taxon>
    </lineage>
</organism>
<dbReference type="Proteomes" id="UP001642409">
    <property type="component" value="Unassembled WGS sequence"/>
</dbReference>
<evidence type="ECO:0000313" key="2">
    <source>
        <dbReference type="EMBL" id="CAI9932048.1"/>
    </source>
</evidence>
<name>A0AA86P5L0_9EUKA</name>
<gene>
    <name evidence="2" type="ORF">HINF_LOCUS19693</name>
    <name evidence="3" type="ORF">HINF_LOCUS79258</name>
</gene>
<evidence type="ECO:0000313" key="3">
    <source>
        <dbReference type="EMBL" id="CAL6116949.1"/>
    </source>
</evidence>
<feature type="transmembrane region" description="Helical" evidence="1">
    <location>
        <begin position="12"/>
        <end position="34"/>
    </location>
</feature>
<dbReference type="EMBL" id="CATOUU010000503">
    <property type="protein sequence ID" value="CAI9932048.1"/>
    <property type="molecule type" value="Genomic_DNA"/>
</dbReference>
<evidence type="ECO:0000256" key="1">
    <source>
        <dbReference type="SAM" id="Phobius"/>
    </source>
</evidence>
<reference evidence="3 4" key="2">
    <citation type="submission" date="2024-07" db="EMBL/GenBank/DDBJ databases">
        <authorList>
            <person name="Akdeniz Z."/>
        </authorList>
    </citation>
    <scope>NUCLEOTIDE SEQUENCE [LARGE SCALE GENOMIC DNA]</scope>
</reference>
<keyword evidence="1" id="KW-1133">Transmembrane helix</keyword>
<sequence length="177" mass="20738">MVNKFVSVYMDIITAICLALLVLSSLIVIFSYTYAISVDYYFKVLFLIICCVFQIISPWVKFAQKYFKFMTSPFWRAGFVFMLGMFQFPSFDAVAWKLGAFIFQNVCAIAVMMAGINYLLIAIVDCQRKNTLELLYNQVTIVLNNNELTNSLILLNLMLFYSWLFWRSQFSNVINWW</sequence>
<feature type="transmembrane region" description="Helical" evidence="1">
    <location>
        <begin position="147"/>
        <end position="166"/>
    </location>
</feature>
<evidence type="ECO:0000313" key="4">
    <source>
        <dbReference type="Proteomes" id="UP001642409"/>
    </source>
</evidence>
<feature type="transmembrane region" description="Helical" evidence="1">
    <location>
        <begin position="74"/>
        <end position="96"/>
    </location>
</feature>
<comment type="caution">
    <text evidence="2">The sequence shown here is derived from an EMBL/GenBank/DDBJ whole genome shotgun (WGS) entry which is preliminary data.</text>
</comment>
<dbReference type="AlphaFoldDB" id="A0AA86P5L0"/>
<reference evidence="2" key="1">
    <citation type="submission" date="2023-06" db="EMBL/GenBank/DDBJ databases">
        <authorList>
            <person name="Kurt Z."/>
        </authorList>
    </citation>
    <scope>NUCLEOTIDE SEQUENCE</scope>
</reference>
<proteinExistence type="predicted"/>
<keyword evidence="1" id="KW-0472">Membrane</keyword>
<keyword evidence="1" id="KW-0812">Transmembrane</keyword>
<keyword evidence="4" id="KW-1185">Reference proteome</keyword>